<feature type="non-terminal residue" evidence="1">
    <location>
        <position position="107"/>
    </location>
</feature>
<evidence type="ECO:0000313" key="1">
    <source>
        <dbReference type="EMBL" id="KAF2892333.1"/>
    </source>
</evidence>
<name>A0A8K0GBI9_IGNLU</name>
<dbReference type="AlphaFoldDB" id="A0A8K0GBI9"/>
<evidence type="ECO:0000313" key="2">
    <source>
        <dbReference type="Proteomes" id="UP000801492"/>
    </source>
</evidence>
<reference evidence="1" key="1">
    <citation type="submission" date="2019-08" db="EMBL/GenBank/DDBJ databases">
        <title>The genome of the North American firefly Photinus pyralis.</title>
        <authorList>
            <consortium name="Photinus pyralis genome working group"/>
            <person name="Fallon T.R."/>
            <person name="Sander Lower S.E."/>
            <person name="Weng J.-K."/>
        </authorList>
    </citation>
    <scope>NUCLEOTIDE SEQUENCE</scope>
    <source>
        <strain evidence="1">TRF0915ILg1</strain>
        <tissue evidence="1">Whole body</tissue>
    </source>
</reference>
<organism evidence="1 2">
    <name type="scientific">Ignelater luminosus</name>
    <name type="common">Cucubano</name>
    <name type="synonym">Pyrophorus luminosus</name>
    <dbReference type="NCBI Taxonomy" id="2038154"/>
    <lineage>
        <taxon>Eukaryota</taxon>
        <taxon>Metazoa</taxon>
        <taxon>Ecdysozoa</taxon>
        <taxon>Arthropoda</taxon>
        <taxon>Hexapoda</taxon>
        <taxon>Insecta</taxon>
        <taxon>Pterygota</taxon>
        <taxon>Neoptera</taxon>
        <taxon>Endopterygota</taxon>
        <taxon>Coleoptera</taxon>
        <taxon>Polyphaga</taxon>
        <taxon>Elateriformia</taxon>
        <taxon>Elateroidea</taxon>
        <taxon>Elateridae</taxon>
        <taxon>Agrypninae</taxon>
        <taxon>Pyrophorini</taxon>
        <taxon>Ignelater</taxon>
    </lineage>
</organism>
<dbReference type="EMBL" id="VTPC01008803">
    <property type="protein sequence ID" value="KAF2892333.1"/>
    <property type="molecule type" value="Genomic_DNA"/>
</dbReference>
<comment type="caution">
    <text evidence="1">The sequence shown here is derived from an EMBL/GenBank/DDBJ whole genome shotgun (WGS) entry which is preliminary data.</text>
</comment>
<keyword evidence="2" id="KW-1185">Reference proteome</keyword>
<feature type="non-terminal residue" evidence="1">
    <location>
        <position position="1"/>
    </location>
</feature>
<sequence length="107" mass="12023">LTETAGVLVKSFENCNPNGNDLLKYNITIKTIDKKQFANGVVLLQEPLDNSLKVNVDIEMLVGKDYVYLFSINEKKSCDAMHKYLGEFVYDVERRIGLIPGACPIPK</sequence>
<gene>
    <name evidence="1" type="ORF">ILUMI_13840</name>
</gene>
<accession>A0A8K0GBI9</accession>
<dbReference type="Proteomes" id="UP000801492">
    <property type="component" value="Unassembled WGS sequence"/>
</dbReference>
<dbReference type="OrthoDB" id="6814999at2759"/>
<protein>
    <submittedName>
        <fullName evidence="1">Uncharacterized protein</fullName>
    </submittedName>
</protein>
<proteinExistence type="predicted"/>